<dbReference type="PANTHER" id="PTHR45694">
    <property type="entry name" value="GLUTAREDOXIN 2"/>
    <property type="match status" value="1"/>
</dbReference>
<evidence type="ECO:0000259" key="8">
    <source>
        <dbReference type="Pfam" id="PF00462"/>
    </source>
</evidence>
<evidence type="ECO:0000313" key="10">
    <source>
        <dbReference type="Proteomes" id="UP000245086"/>
    </source>
</evidence>
<evidence type="ECO:0000313" key="9">
    <source>
        <dbReference type="EMBL" id="GBF58869.1"/>
    </source>
</evidence>
<comment type="caution">
    <text evidence="9">The sequence shown here is derived from an EMBL/GenBank/DDBJ whole genome shotgun (WGS) entry which is preliminary data.</text>
</comment>
<dbReference type="InterPro" id="IPR011767">
    <property type="entry name" value="GLR_AS"/>
</dbReference>
<dbReference type="PROSITE" id="PS51354">
    <property type="entry name" value="GLUTAREDOXIN_2"/>
    <property type="match status" value="1"/>
</dbReference>
<keyword evidence="4 7" id="KW-0249">Electron transport</keyword>
<evidence type="ECO:0000256" key="1">
    <source>
        <dbReference type="ARBA" id="ARBA00002549"/>
    </source>
</evidence>
<keyword evidence="5" id="KW-1015">Disulfide bond</keyword>
<dbReference type="InterPro" id="IPR014025">
    <property type="entry name" value="Glutaredoxin_subgr"/>
</dbReference>
<dbReference type="RefSeq" id="WP_108985726.1">
    <property type="nucleotide sequence ID" value="NZ_BFBR01000008.1"/>
</dbReference>
<name>A0A2P2ECT6_9PROT</name>
<proteinExistence type="inferred from homology"/>
<dbReference type="InterPro" id="IPR002109">
    <property type="entry name" value="Glutaredoxin"/>
</dbReference>
<protein>
    <recommendedName>
        <fullName evidence="7">Glutaredoxin</fullName>
    </recommendedName>
</protein>
<dbReference type="InterPro" id="IPR036249">
    <property type="entry name" value="Thioredoxin-like_sf"/>
</dbReference>
<dbReference type="GO" id="GO:0045454">
    <property type="term" value="P:cell redox homeostasis"/>
    <property type="evidence" value="ECO:0007669"/>
    <property type="project" value="InterPro"/>
</dbReference>
<dbReference type="CDD" id="cd03418">
    <property type="entry name" value="GRX_GRXb_1_3_like"/>
    <property type="match status" value="1"/>
</dbReference>
<gene>
    <name evidence="9" type="primary">grxC</name>
    <name evidence="9" type="ORF">PbB2_02558</name>
</gene>
<dbReference type="GO" id="GO:0015038">
    <property type="term" value="F:glutathione disulfide oxidoreductase activity"/>
    <property type="evidence" value="ECO:0007669"/>
    <property type="project" value="UniProtKB-UniRule"/>
</dbReference>
<keyword evidence="7" id="KW-0963">Cytoplasm</keyword>
<evidence type="ECO:0000256" key="4">
    <source>
        <dbReference type="ARBA" id="ARBA00022982"/>
    </source>
</evidence>
<evidence type="ECO:0000256" key="2">
    <source>
        <dbReference type="ARBA" id="ARBA00007787"/>
    </source>
</evidence>
<dbReference type="GO" id="GO:0005737">
    <property type="term" value="C:cytoplasm"/>
    <property type="evidence" value="ECO:0007669"/>
    <property type="project" value="TreeGrafter"/>
</dbReference>
<keyword evidence="10" id="KW-1185">Reference proteome</keyword>
<accession>A0A2P2ECT6</accession>
<sequence>MAAVTIYTKYFCPYCERALALLEKKGADITNIEAASNPEVRAKMNELSGRNTFPQIFIGDTHVGGCDDLMALEARGGLDPLLAG</sequence>
<dbReference type="Proteomes" id="UP000245086">
    <property type="component" value="Unassembled WGS sequence"/>
</dbReference>
<dbReference type="PRINTS" id="PR00160">
    <property type="entry name" value="GLUTAREDOXIN"/>
</dbReference>
<dbReference type="Gene3D" id="3.40.30.10">
    <property type="entry name" value="Glutaredoxin"/>
    <property type="match status" value="1"/>
</dbReference>
<organism evidence="9 10">
    <name type="scientific">Candidatus Phycosocius bacilliformis</name>
    <dbReference type="NCBI Taxonomy" id="1445552"/>
    <lineage>
        <taxon>Bacteria</taxon>
        <taxon>Pseudomonadati</taxon>
        <taxon>Pseudomonadota</taxon>
        <taxon>Alphaproteobacteria</taxon>
        <taxon>Caulobacterales</taxon>
        <taxon>Caulobacterales incertae sedis</taxon>
        <taxon>Candidatus Phycosocius</taxon>
    </lineage>
</organism>
<dbReference type="PROSITE" id="PS00195">
    <property type="entry name" value="GLUTAREDOXIN_1"/>
    <property type="match status" value="1"/>
</dbReference>
<evidence type="ECO:0000256" key="7">
    <source>
        <dbReference type="RuleBase" id="RU364065"/>
    </source>
</evidence>
<dbReference type="NCBIfam" id="TIGR02181">
    <property type="entry name" value="GRX_bact"/>
    <property type="match status" value="1"/>
</dbReference>
<reference evidence="9" key="1">
    <citation type="journal article" date="2018" name="Genome Announc.">
        <title>Draft Genome Sequence of "Candidatus Phycosocius bacilliformis," an Alphaproteobacterial Ectosymbiont of the Hydrocarbon-Producing Green Alga Botryococcus braunii.</title>
        <authorList>
            <person name="Tanabe Y."/>
            <person name="Yamaguchi H."/>
            <person name="Watanabe M.M."/>
        </authorList>
    </citation>
    <scope>NUCLEOTIDE SEQUENCE [LARGE SCALE GENOMIC DNA]</scope>
    <source>
        <strain evidence="9">BOTRYCO-2</strain>
    </source>
</reference>
<comment type="similarity">
    <text evidence="2 7">Belongs to the glutaredoxin family.</text>
</comment>
<dbReference type="AlphaFoldDB" id="A0A2P2ECT6"/>
<keyword evidence="6 7" id="KW-0676">Redox-active center</keyword>
<dbReference type="GO" id="GO:0034599">
    <property type="term" value="P:cellular response to oxidative stress"/>
    <property type="evidence" value="ECO:0007669"/>
    <property type="project" value="TreeGrafter"/>
</dbReference>
<dbReference type="InterPro" id="IPR011900">
    <property type="entry name" value="GRX_bact"/>
</dbReference>
<dbReference type="PANTHER" id="PTHR45694:SF18">
    <property type="entry name" value="GLUTAREDOXIN-1-RELATED"/>
    <property type="match status" value="1"/>
</dbReference>
<dbReference type="EMBL" id="BFBR01000008">
    <property type="protein sequence ID" value="GBF58869.1"/>
    <property type="molecule type" value="Genomic_DNA"/>
</dbReference>
<dbReference type="OrthoDB" id="9814618at2"/>
<feature type="domain" description="Glutaredoxin" evidence="8">
    <location>
        <begin position="4"/>
        <end position="63"/>
    </location>
</feature>
<evidence type="ECO:0000256" key="3">
    <source>
        <dbReference type="ARBA" id="ARBA00022448"/>
    </source>
</evidence>
<comment type="function">
    <text evidence="1 7">Has a glutathione-disulfide oxidoreductase activity in the presence of NADPH and glutathione reductase. Reduces low molecular weight disulfides and proteins.</text>
</comment>
<dbReference type="Pfam" id="PF00462">
    <property type="entry name" value="Glutaredoxin"/>
    <property type="match status" value="1"/>
</dbReference>
<dbReference type="SUPFAM" id="SSF52833">
    <property type="entry name" value="Thioredoxin-like"/>
    <property type="match status" value="1"/>
</dbReference>
<evidence type="ECO:0000256" key="6">
    <source>
        <dbReference type="ARBA" id="ARBA00023284"/>
    </source>
</evidence>
<keyword evidence="3 7" id="KW-0813">Transport</keyword>
<evidence type="ECO:0000256" key="5">
    <source>
        <dbReference type="ARBA" id="ARBA00023157"/>
    </source>
</evidence>